<dbReference type="PROSITE" id="PS50109">
    <property type="entry name" value="HIS_KIN"/>
    <property type="match status" value="1"/>
</dbReference>
<dbReference type="SUPFAM" id="SSF47384">
    <property type="entry name" value="Homodimeric domain of signal transducing histidine kinase"/>
    <property type="match status" value="1"/>
</dbReference>
<dbReference type="Pfam" id="PF02518">
    <property type="entry name" value="HATPase_c"/>
    <property type="match status" value="1"/>
</dbReference>
<gene>
    <name evidence="14" type="ORF">D7V94_17005</name>
</gene>
<feature type="transmembrane region" description="Helical" evidence="11">
    <location>
        <begin position="148"/>
        <end position="169"/>
    </location>
</feature>
<keyword evidence="6 11" id="KW-0812">Transmembrane</keyword>
<feature type="domain" description="Histidine kinase" evidence="12">
    <location>
        <begin position="238"/>
        <end position="453"/>
    </location>
</feature>
<evidence type="ECO:0000256" key="11">
    <source>
        <dbReference type="SAM" id="Phobius"/>
    </source>
</evidence>
<dbReference type="SMART" id="SM00387">
    <property type="entry name" value="HATPase_c"/>
    <property type="match status" value="1"/>
</dbReference>
<dbReference type="InterPro" id="IPR050398">
    <property type="entry name" value="HssS/ArlS-like"/>
</dbReference>
<sequence length="457" mass="51663">MGIKKLRSVFMRYALCLALTVLIVITLNVGSYLFCVSIGAIYPLTSISAAIEREKDTLQTARQIEESDIPHLCEYVLFTKDGRYKGGSIGWEYSATVWNTCMENGRTSGGAYLYSVIEREEEILILRYRMTAQFGNATLRSMFPSADWLLIVTILLEIMLSLVVISFIFGKYLGKKIDKLLTVVHKIEQQDLDFEIQKSRLFEVDQALDALDHMRLALRQSLTRQWRDDKMRQDQLSALAHDLKTPLTIIRGNAELLFDTSLSTEQRECAEYIENSSLQMQEYVQVLIEAAKSWDSYKTCMKRVSMDSLLLELKNQIDGLCAVNNISLHWDCGHYPVCITADHDLLIRMLINVLSNAVEHTPQGGEVIFEIEEHSNELFFLITDTGKGFSDEALKHATEQFFMEDDSRTSKSHYGIGLYVAASIAKKHNGKIILENSAVAGGAKVTIQISLKNPVSI</sequence>
<dbReference type="Pfam" id="PF00512">
    <property type="entry name" value="HisKA"/>
    <property type="match status" value="1"/>
</dbReference>
<dbReference type="InterPro" id="IPR003594">
    <property type="entry name" value="HATPase_dom"/>
</dbReference>
<reference evidence="14 15" key="1">
    <citation type="submission" date="2018-09" db="EMBL/GenBank/DDBJ databases">
        <title>Murine metabolic-syndrome-specific gut microbial biobank.</title>
        <authorList>
            <person name="Liu C."/>
        </authorList>
    </citation>
    <scope>NUCLEOTIDE SEQUENCE [LARGE SCALE GENOMIC DNA]</scope>
    <source>
        <strain evidence="14 15">0.1xD8-82</strain>
    </source>
</reference>
<dbReference type="Gene3D" id="1.10.287.130">
    <property type="match status" value="1"/>
</dbReference>
<dbReference type="OrthoDB" id="84942at2"/>
<dbReference type="SMART" id="SM00388">
    <property type="entry name" value="HisKA"/>
    <property type="match status" value="1"/>
</dbReference>
<dbReference type="RefSeq" id="WP_120471519.1">
    <property type="nucleotide sequence ID" value="NZ_RAYQ01000020.1"/>
</dbReference>
<name>A0A3A9AE39_9FIRM</name>
<keyword evidence="10 11" id="KW-0472">Membrane</keyword>
<evidence type="ECO:0000256" key="1">
    <source>
        <dbReference type="ARBA" id="ARBA00000085"/>
    </source>
</evidence>
<proteinExistence type="predicted"/>
<dbReference type="AlphaFoldDB" id="A0A3A9AE39"/>
<dbReference type="InterPro" id="IPR036097">
    <property type="entry name" value="HisK_dim/P_sf"/>
</dbReference>
<keyword evidence="7 14" id="KW-0418">Kinase</keyword>
<dbReference type="InterPro" id="IPR036890">
    <property type="entry name" value="HATPase_C_sf"/>
</dbReference>
<comment type="caution">
    <text evidence="14">The sequence shown here is derived from an EMBL/GenBank/DDBJ whole genome shotgun (WGS) entry which is preliminary data.</text>
</comment>
<dbReference type="PANTHER" id="PTHR45528">
    <property type="entry name" value="SENSOR HISTIDINE KINASE CPXA"/>
    <property type="match status" value="1"/>
</dbReference>
<dbReference type="EMBL" id="RAYQ01000020">
    <property type="protein sequence ID" value="RKI89667.1"/>
    <property type="molecule type" value="Genomic_DNA"/>
</dbReference>
<dbReference type="InterPro" id="IPR003660">
    <property type="entry name" value="HAMP_dom"/>
</dbReference>
<dbReference type="EC" id="2.7.13.3" evidence="3"/>
<dbReference type="InterPro" id="IPR003661">
    <property type="entry name" value="HisK_dim/P_dom"/>
</dbReference>
<dbReference type="PANTHER" id="PTHR45528:SF8">
    <property type="entry name" value="HISTIDINE KINASE"/>
    <property type="match status" value="1"/>
</dbReference>
<comment type="subcellular location">
    <subcellularLocation>
        <location evidence="2">Membrane</location>
        <topology evidence="2">Multi-pass membrane protein</topology>
    </subcellularLocation>
</comment>
<organism evidence="14 15">
    <name type="scientific">Parablautia intestinalis</name>
    <dbReference type="NCBI Taxonomy" id="2320100"/>
    <lineage>
        <taxon>Bacteria</taxon>
        <taxon>Bacillati</taxon>
        <taxon>Bacillota</taxon>
        <taxon>Clostridia</taxon>
        <taxon>Lachnospirales</taxon>
        <taxon>Lachnospiraceae</taxon>
        <taxon>Parablautia</taxon>
    </lineage>
</organism>
<evidence type="ECO:0000256" key="9">
    <source>
        <dbReference type="ARBA" id="ARBA00023012"/>
    </source>
</evidence>
<evidence type="ECO:0000256" key="8">
    <source>
        <dbReference type="ARBA" id="ARBA00022989"/>
    </source>
</evidence>
<comment type="catalytic activity">
    <reaction evidence="1">
        <text>ATP + protein L-histidine = ADP + protein N-phospho-L-histidine.</text>
        <dbReference type="EC" id="2.7.13.3"/>
    </reaction>
</comment>
<accession>A0A3A9AE39</accession>
<evidence type="ECO:0000313" key="14">
    <source>
        <dbReference type="EMBL" id="RKI89667.1"/>
    </source>
</evidence>
<evidence type="ECO:0000259" key="12">
    <source>
        <dbReference type="PROSITE" id="PS50109"/>
    </source>
</evidence>
<dbReference type="Proteomes" id="UP000280696">
    <property type="component" value="Unassembled WGS sequence"/>
</dbReference>
<evidence type="ECO:0000259" key="13">
    <source>
        <dbReference type="PROSITE" id="PS50885"/>
    </source>
</evidence>
<protein>
    <recommendedName>
        <fullName evidence="3">histidine kinase</fullName>
        <ecNumber evidence="3">2.7.13.3</ecNumber>
    </recommendedName>
</protein>
<feature type="transmembrane region" description="Helical" evidence="11">
    <location>
        <begin position="12"/>
        <end position="42"/>
    </location>
</feature>
<evidence type="ECO:0000256" key="7">
    <source>
        <dbReference type="ARBA" id="ARBA00022777"/>
    </source>
</evidence>
<evidence type="ECO:0000256" key="10">
    <source>
        <dbReference type="ARBA" id="ARBA00023136"/>
    </source>
</evidence>
<evidence type="ECO:0000256" key="4">
    <source>
        <dbReference type="ARBA" id="ARBA00022553"/>
    </source>
</evidence>
<evidence type="ECO:0000256" key="3">
    <source>
        <dbReference type="ARBA" id="ARBA00012438"/>
    </source>
</evidence>
<keyword evidence="9" id="KW-0902">Two-component regulatory system</keyword>
<dbReference type="GO" id="GO:0000155">
    <property type="term" value="F:phosphorelay sensor kinase activity"/>
    <property type="evidence" value="ECO:0007669"/>
    <property type="project" value="InterPro"/>
</dbReference>
<dbReference type="Gene3D" id="6.10.340.10">
    <property type="match status" value="1"/>
</dbReference>
<dbReference type="Gene3D" id="3.30.565.10">
    <property type="entry name" value="Histidine kinase-like ATPase, C-terminal domain"/>
    <property type="match status" value="1"/>
</dbReference>
<evidence type="ECO:0000256" key="6">
    <source>
        <dbReference type="ARBA" id="ARBA00022692"/>
    </source>
</evidence>
<evidence type="ECO:0000256" key="2">
    <source>
        <dbReference type="ARBA" id="ARBA00004141"/>
    </source>
</evidence>
<evidence type="ECO:0000313" key="15">
    <source>
        <dbReference type="Proteomes" id="UP000280696"/>
    </source>
</evidence>
<dbReference type="GO" id="GO:0005886">
    <property type="term" value="C:plasma membrane"/>
    <property type="evidence" value="ECO:0007669"/>
    <property type="project" value="TreeGrafter"/>
</dbReference>
<keyword evidence="8 11" id="KW-1133">Transmembrane helix</keyword>
<evidence type="ECO:0000256" key="5">
    <source>
        <dbReference type="ARBA" id="ARBA00022679"/>
    </source>
</evidence>
<feature type="domain" description="HAMP" evidence="13">
    <location>
        <begin position="171"/>
        <end position="223"/>
    </location>
</feature>
<keyword evidence="15" id="KW-1185">Reference proteome</keyword>
<keyword evidence="4" id="KW-0597">Phosphoprotein</keyword>
<dbReference type="SUPFAM" id="SSF55874">
    <property type="entry name" value="ATPase domain of HSP90 chaperone/DNA topoisomerase II/histidine kinase"/>
    <property type="match status" value="1"/>
</dbReference>
<dbReference type="PROSITE" id="PS50885">
    <property type="entry name" value="HAMP"/>
    <property type="match status" value="1"/>
</dbReference>
<dbReference type="InterPro" id="IPR005467">
    <property type="entry name" value="His_kinase_dom"/>
</dbReference>
<keyword evidence="5" id="KW-0808">Transferase</keyword>
<dbReference type="CDD" id="cd00082">
    <property type="entry name" value="HisKA"/>
    <property type="match status" value="1"/>
</dbReference>